<dbReference type="RefSeq" id="WP_003953665.1">
    <property type="nucleotide sequence ID" value="NZ_CM000913.1"/>
</dbReference>
<dbReference type="AlphaFoldDB" id="B5GPI5"/>
<dbReference type="STRING" id="1901.BB341_16055"/>
<evidence type="ECO:0008006" key="3">
    <source>
        <dbReference type="Google" id="ProtNLM"/>
    </source>
</evidence>
<sequence>MTLPTGLFPLRKAVLRPMPSGVRGAIVREVSPCPGDILRATWHAAPDSRRDRLGPGTLLLTWTPTPSSGGMDVTARLGLNTLEVTLATWPCLRGDWSRTVHPTVYETLALHAALRVATKALTTA</sequence>
<protein>
    <recommendedName>
        <fullName evidence="3">Esterase</fullName>
    </recommendedName>
</protein>
<proteinExistence type="predicted"/>
<evidence type="ECO:0000313" key="1">
    <source>
        <dbReference type="EMBL" id="EFG07554.1"/>
    </source>
</evidence>
<dbReference type="eggNOG" id="ENOG5030R6K">
    <property type="taxonomic scope" value="Bacteria"/>
</dbReference>
<dbReference type="OrthoDB" id="4226815at2"/>
<accession>B5GPI5</accession>
<evidence type="ECO:0000313" key="2">
    <source>
        <dbReference type="Proteomes" id="UP000002357"/>
    </source>
</evidence>
<reference evidence="1 2" key="1">
    <citation type="journal article" date="2010" name="Genome Biol. Evol.">
        <title>The sequence of a 1.8-mb bacterial linear plasmid reveals a rich evolutionary reservoir of secondary metabolic pathways.</title>
        <authorList>
            <person name="Medema M.H."/>
            <person name="Trefzer A."/>
            <person name="Kovalchuk A."/>
            <person name="van den Berg M."/>
            <person name="Mueller U."/>
            <person name="Heijne W."/>
            <person name="Wu L."/>
            <person name="Alam M.T."/>
            <person name="Ronning C.M."/>
            <person name="Nierman W.C."/>
            <person name="Bovenberg R.A.L."/>
            <person name="Breitling R."/>
            <person name="Takano E."/>
        </authorList>
    </citation>
    <scope>NUCLEOTIDE SEQUENCE [LARGE SCALE GENOMIC DNA]</scope>
    <source>
        <strain evidence="2">ATCC 27064 / DSM 738 / JCM 4710 / NBRC 13307 / NCIMB 12785 / NRRL 3585 / VKM Ac-602</strain>
    </source>
</reference>
<dbReference type="EMBL" id="CM000913">
    <property type="protein sequence ID" value="EFG07554.1"/>
    <property type="molecule type" value="Genomic_DNA"/>
</dbReference>
<name>B5GPI5_STRCL</name>
<organism evidence="1 2">
    <name type="scientific">Streptomyces clavuligerus</name>
    <dbReference type="NCBI Taxonomy" id="1901"/>
    <lineage>
        <taxon>Bacteria</taxon>
        <taxon>Bacillati</taxon>
        <taxon>Actinomycetota</taxon>
        <taxon>Actinomycetes</taxon>
        <taxon>Kitasatosporales</taxon>
        <taxon>Streptomycetaceae</taxon>
        <taxon>Streptomyces</taxon>
    </lineage>
</organism>
<dbReference type="Proteomes" id="UP000002357">
    <property type="component" value="Chromosome"/>
</dbReference>
<keyword evidence="2" id="KW-1185">Reference proteome</keyword>
<gene>
    <name evidence="1" type="ORF">SCLAV_2481</name>
</gene>